<dbReference type="SUPFAM" id="SSF49303">
    <property type="entry name" value="beta-Galactosidase/glucuronidase domain"/>
    <property type="match status" value="1"/>
</dbReference>
<dbReference type="Pfam" id="PF16355">
    <property type="entry name" value="DUF4982"/>
    <property type="match status" value="1"/>
</dbReference>
<comment type="caution">
    <text evidence="9">The sequence shown here is derived from an EMBL/GenBank/DDBJ whole genome shotgun (WGS) entry which is preliminary data.</text>
</comment>
<dbReference type="Pfam" id="PF18565">
    <property type="entry name" value="Glyco_hydro2_C5"/>
    <property type="match status" value="1"/>
</dbReference>
<dbReference type="InterPro" id="IPR051913">
    <property type="entry name" value="GH2_Domain-Containing"/>
</dbReference>
<evidence type="ECO:0000259" key="6">
    <source>
        <dbReference type="Pfam" id="PF02837"/>
    </source>
</evidence>
<proteinExistence type="inferred from homology"/>
<feature type="domain" description="DUF4982" evidence="7">
    <location>
        <begin position="642"/>
        <end position="697"/>
    </location>
</feature>
<dbReference type="AlphaFoldDB" id="A0AAW8SXH9"/>
<dbReference type="GO" id="GO:0005975">
    <property type="term" value="P:carbohydrate metabolic process"/>
    <property type="evidence" value="ECO:0007669"/>
    <property type="project" value="InterPro"/>
</dbReference>
<dbReference type="RefSeq" id="WP_028021014.1">
    <property type="nucleotide sequence ID" value="NZ_CABLCA010000009.1"/>
</dbReference>
<sequence>MREKKKINQHWQFHYGEVGIPKRTAKKAHALGGLTAPLAGETGAAVTYGAGGEHFLKLIAQGDPLQGLKNLAGTDFTSGLDEHWQILTLPHDWKVRQPFKQDPELLMSGSKEEGIGYYRKTFQLESSLLNISRVVLHFEGVMRSAEVWLNGAYLGKNDSGYTSFSFDVTEMAKYGEEGANVLLVRVDTTTGPEGWWYEGAGIYRDVWLEFLPLLSFNYDSAYIYTKEIQEKQALLGAELLVENESSDTVTVSPVIKINDHVIQLGIQTLAPYEKRLLKETFQLPEPSLWTPENPHLYEAVFQMETDECRKSFGIRTFHYDTAGFYLNGKAYELRGVCEHQDFAGVGVALNQDIVDYKIKIMKEMGVNAWRSAHHFASEELLTACDRFGILLMNENRLLESTPWRMADLEKMVKKSRMHASLAFWSAANEEVIGNTTMGSRIAKKLVHCIKSNNYESLVVSAELLNPAGLVNEEYLANYDVLGVNYPEADVMGPGAAKIKEKHPDLPMMSTESASYFSTRGVYKDDEEKCQCSNFGSLFSMVLPGKRRPEDPGAGGTAKPEKVMRYLAEHQYMGGVFLWTAFDYYGEPSPFSWPAISSQFGIADLCGFPKDYYYYYQAFWRKEPVLHVMPHWNQQGLERTADEQVAIRVFSNASEVEVFVNGKGYGRKSVKDCRADWEVPYEEGTLTAIAYEQDERIAEVSRETSGTVQAIRCERIFTGKEYSLYQLEGIDEQQRVVPTADNNLSICVENGEVVGLANGDPINQAANSLESVRLFQGKALAIVRSGEKASQIKATLQD</sequence>
<dbReference type="Pfam" id="PF02837">
    <property type="entry name" value="Glyco_hydro_2_N"/>
    <property type="match status" value="1"/>
</dbReference>
<feature type="domain" description="Glycoside hydrolase family 2 catalytic" evidence="5">
    <location>
        <begin position="323"/>
        <end position="453"/>
    </location>
</feature>
<evidence type="ECO:0000259" key="7">
    <source>
        <dbReference type="Pfam" id="PF16355"/>
    </source>
</evidence>
<dbReference type="InterPro" id="IPR006102">
    <property type="entry name" value="Ig-like_GH2"/>
</dbReference>
<name>A0AAW8SXH9_9ENTE</name>
<evidence type="ECO:0000259" key="4">
    <source>
        <dbReference type="Pfam" id="PF00703"/>
    </source>
</evidence>
<evidence type="ECO:0000313" key="9">
    <source>
        <dbReference type="EMBL" id="MDT2536937.1"/>
    </source>
</evidence>
<dbReference type="SUPFAM" id="SSF51445">
    <property type="entry name" value="(Trans)glycosidases"/>
    <property type="match status" value="1"/>
</dbReference>
<evidence type="ECO:0000259" key="8">
    <source>
        <dbReference type="Pfam" id="PF18565"/>
    </source>
</evidence>
<reference evidence="9" key="1">
    <citation type="submission" date="2023-03" db="EMBL/GenBank/DDBJ databases">
        <authorList>
            <person name="Shen W."/>
            <person name="Cai J."/>
        </authorList>
    </citation>
    <scope>NUCLEOTIDE SEQUENCE</scope>
    <source>
        <strain evidence="9">B646-2</strain>
    </source>
</reference>
<feature type="domain" description="Glycoside hydrolase family 2" evidence="8">
    <location>
        <begin position="719"/>
        <end position="794"/>
    </location>
</feature>
<evidence type="ECO:0000259" key="5">
    <source>
        <dbReference type="Pfam" id="PF02836"/>
    </source>
</evidence>
<dbReference type="PANTHER" id="PTHR42732:SF1">
    <property type="entry name" value="BETA-MANNOSIDASE"/>
    <property type="match status" value="1"/>
</dbReference>
<comment type="similarity">
    <text evidence="1">Belongs to the glycosyl hydrolase 2 family.</text>
</comment>
<dbReference type="Gene3D" id="3.20.20.80">
    <property type="entry name" value="Glycosidases"/>
    <property type="match status" value="1"/>
</dbReference>
<dbReference type="Pfam" id="PF00703">
    <property type="entry name" value="Glyco_hydro_2"/>
    <property type="match status" value="1"/>
</dbReference>
<dbReference type="Gene3D" id="2.60.120.260">
    <property type="entry name" value="Galactose-binding domain-like"/>
    <property type="match status" value="1"/>
</dbReference>
<dbReference type="InterPro" id="IPR008979">
    <property type="entry name" value="Galactose-bd-like_sf"/>
</dbReference>
<dbReference type="InterPro" id="IPR032311">
    <property type="entry name" value="DUF4982"/>
</dbReference>
<protein>
    <submittedName>
        <fullName evidence="9">Glycoside hydrolase family 2</fullName>
    </submittedName>
</protein>
<organism evidence="9 10">
    <name type="scientific">Enterococcus raffinosus</name>
    <dbReference type="NCBI Taxonomy" id="71452"/>
    <lineage>
        <taxon>Bacteria</taxon>
        <taxon>Bacillati</taxon>
        <taxon>Bacillota</taxon>
        <taxon>Bacilli</taxon>
        <taxon>Lactobacillales</taxon>
        <taxon>Enterococcaceae</taxon>
        <taxon>Enterococcus</taxon>
    </lineage>
</organism>
<feature type="domain" description="Glycosyl hydrolases family 2 sugar binding" evidence="6">
    <location>
        <begin position="111"/>
        <end position="209"/>
    </location>
</feature>
<evidence type="ECO:0000256" key="3">
    <source>
        <dbReference type="ARBA" id="ARBA00023295"/>
    </source>
</evidence>
<dbReference type="InterPro" id="IPR017853">
    <property type="entry name" value="GH"/>
</dbReference>
<dbReference type="Gene3D" id="2.60.40.10">
    <property type="entry name" value="Immunoglobulins"/>
    <property type="match status" value="3"/>
</dbReference>
<gene>
    <name evidence="9" type="ORF">P7D78_02270</name>
</gene>
<evidence type="ECO:0000256" key="1">
    <source>
        <dbReference type="ARBA" id="ARBA00007401"/>
    </source>
</evidence>
<evidence type="ECO:0000313" key="10">
    <source>
        <dbReference type="Proteomes" id="UP001249240"/>
    </source>
</evidence>
<keyword evidence="2 9" id="KW-0378">Hydrolase</keyword>
<evidence type="ECO:0000256" key="2">
    <source>
        <dbReference type="ARBA" id="ARBA00022801"/>
    </source>
</evidence>
<dbReference type="EMBL" id="JARPXM010000001">
    <property type="protein sequence ID" value="MDT2536937.1"/>
    <property type="molecule type" value="Genomic_DNA"/>
</dbReference>
<accession>A0AAW8SXH9</accession>
<dbReference type="InterPro" id="IPR013783">
    <property type="entry name" value="Ig-like_fold"/>
</dbReference>
<dbReference type="PRINTS" id="PR00132">
    <property type="entry name" value="GLHYDRLASE2"/>
</dbReference>
<dbReference type="Proteomes" id="UP001249240">
    <property type="component" value="Unassembled WGS sequence"/>
</dbReference>
<dbReference type="InterPro" id="IPR006103">
    <property type="entry name" value="Glyco_hydro_2_cat"/>
</dbReference>
<dbReference type="Pfam" id="PF02836">
    <property type="entry name" value="Glyco_hydro_2_C"/>
    <property type="match status" value="1"/>
</dbReference>
<feature type="domain" description="Glycoside hydrolase family 2 immunoglobulin-like beta-sandwich" evidence="4">
    <location>
        <begin position="222"/>
        <end position="315"/>
    </location>
</feature>
<dbReference type="InterPro" id="IPR006104">
    <property type="entry name" value="Glyco_hydro_2_N"/>
</dbReference>
<dbReference type="SUPFAM" id="SSF49785">
    <property type="entry name" value="Galactose-binding domain-like"/>
    <property type="match status" value="1"/>
</dbReference>
<dbReference type="InterPro" id="IPR040605">
    <property type="entry name" value="Glyco_hydro2_dom5"/>
</dbReference>
<dbReference type="GO" id="GO:0004553">
    <property type="term" value="F:hydrolase activity, hydrolyzing O-glycosyl compounds"/>
    <property type="evidence" value="ECO:0007669"/>
    <property type="project" value="InterPro"/>
</dbReference>
<dbReference type="InterPro" id="IPR036156">
    <property type="entry name" value="Beta-gal/glucu_dom_sf"/>
</dbReference>
<keyword evidence="3" id="KW-0326">Glycosidase</keyword>
<dbReference type="InterPro" id="IPR006101">
    <property type="entry name" value="Glyco_hydro_2"/>
</dbReference>
<dbReference type="PANTHER" id="PTHR42732">
    <property type="entry name" value="BETA-GALACTOSIDASE"/>
    <property type="match status" value="1"/>
</dbReference>